<accession>A0AAN5A1A7</accession>
<dbReference type="SUPFAM" id="SSF47413">
    <property type="entry name" value="lambda repressor-like DNA-binding domains"/>
    <property type="match status" value="1"/>
</dbReference>
<keyword evidence="3" id="KW-0804">Transcription</keyword>
<sequence length="445" mass="47278">MPRQALAGSRIRERRTAAGLRQVDLARRVGISASYLNLIEHNRRNVGAALLRKIAEALKVDPAALTEGAGATLLAGLREAATSTVAAGTPAHDAPELDRIEEFVGRFPGWAGLLARLQGRVGHLERSVEMLGDRLAHDPTLSAALHDILSAVTALRSTAAILAEDGEIEPEWRARFHANLEDESVRLAEGAGALVSYLDTPRRRELGAVPPQEAFEGWLEARGYHLVDCEGAACPDPEALAPELPAAARRLAATYARRYSEDAAALPMPELLAALAEVGPDPGILAQRFGLPLPLVFRRLAALPPGRGDGAEPDPGTPGRIGLVACDGSGALIFRKPAEGFVLPRFGSGCPLWPLYQALARPVTPIRVPLETVGRGQRRFHGYAYCQPSYPGGFGSPPVVEAWMLILPDDGPPTTPAQAVGSSCRICARSACPARREPSILGDEG</sequence>
<dbReference type="Gene3D" id="1.10.260.40">
    <property type="entry name" value="lambda repressor-like DNA-binding domains"/>
    <property type="match status" value="1"/>
</dbReference>
<dbReference type="GO" id="GO:0005829">
    <property type="term" value="C:cytosol"/>
    <property type="evidence" value="ECO:0007669"/>
    <property type="project" value="TreeGrafter"/>
</dbReference>
<dbReference type="InterPro" id="IPR050807">
    <property type="entry name" value="TransReg_Diox_bact_type"/>
</dbReference>
<feature type="domain" description="HTH cro/C1-type" evidence="4">
    <location>
        <begin position="11"/>
        <end position="65"/>
    </location>
</feature>
<dbReference type="PANTHER" id="PTHR46797:SF23">
    <property type="entry name" value="HTH-TYPE TRANSCRIPTIONAL REGULATOR SUTR"/>
    <property type="match status" value="1"/>
</dbReference>
<dbReference type="InterPro" id="IPR001387">
    <property type="entry name" value="Cro/C1-type_HTH"/>
</dbReference>
<dbReference type="Proteomes" id="UP000634647">
    <property type="component" value="Unassembled WGS sequence"/>
</dbReference>
<organism evidence="5 8">
    <name type="scientific">Allgaiera indica</name>
    <dbReference type="NCBI Taxonomy" id="765699"/>
    <lineage>
        <taxon>Bacteria</taxon>
        <taxon>Pseudomonadati</taxon>
        <taxon>Pseudomonadota</taxon>
        <taxon>Alphaproteobacteria</taxon>
        <taxon>Rhodobacterales</taxon>
        <taxon>Paracoccaceae</taxon>
        <taxon>Allgaiera</taxon>
    </lineage>
</organism>
<evidence type="ECO:0000256" key="1">
    <source>
        <dbReference type="ARBA" id="ARBA00023015"/>
    </source>
</evidence>
<dbReference type="RefSeq" id="WP_035840720.1">
    <property type="nucleotide sequence ID" value="NZ_BNAB01000036.1"/>
</dbReference>
<keyword evidence="1" id="KW-0805">Transcription regulation</keyword>
<dbReference type="CDD" id="cd00093">
    <property type="entry name" value="HTH_XRE"/>
    <property type="match status" value="1"/>
</dbReference>
<comment type="caution">
    <text evidence="5">The sequence shown here is derived from an EMBL/GenBank/DDBJ whole genome shotgun (WGS) entry which is preliminary data.</text>
</comment>
<evidence type="ECO:0000256" key="2">
    <source>
        <dbReference type="ARBA" id="ARBA00023125"/>
    </source>
</evidence>
<dbReference type="PANTHER" id="PTHR46797">
    <property type="entry name" value="HTH-TYPE TRANSCRIPTIONAL REGULATOR"/>
    <property type="match status" value="1"/>
</dbReference>
<reference evidence="5" key="1">
    <citation type="journal article" date="2014" name="Int. J. Syst. Evol. Microbiol.">
        <title>Complete genome sequence of Corynebacterium casei LMG S-19264T (=DSM 44701T), isolated from a smear-ripened cheese.</title>
        <authorList>
            <consortium name="US DOE Joint Genome Institute (JGI-PGF)"/>
            <person name="Walter F."/>
            <person name="Albersmeier A."/>
            <person name="Kalinowski J."/>
            <person name="Ruckert C."/>
        </authorList>
    </citation>
    <scope>NUCLEOTIDE SEQUENCE</scope>
    <source>
        <strain evidence="5">CGMCC 1.10859</strain>
    </source>
</reference>
<evidence type="ECO:0000313" key="7">
    <source>
        <dbReference type="Proteomes" id="UP000199541"/>
    </source>
</evidence>
<gene>
    <name evidence="5" type="ORF">GCM10008024_40170</name>
    <name evidence="6" type="ORF">SAMN05444006_1394</name>
</gene>
<dbReference type="GO" id="GO:0003700">
    <property type="term" value="F:DNA-binding transcription factor activity"/>
    <property type="evidence" value="ECO:0007669"/>
    <property type="project" value="TreeGrafter"/>
</dbReference>
<evidence type="ECO:0000313" key="6">
    <source>
        <dbReference type="EMBL" id="SDX89512.1"/>
    </source>
</evidence>
<evidence type="ECO:0000313" key="8">
    <source>
        <dbReference type="Proteomes" id="UP000634647"/>
    </source>
</evidence>
<dbReference type="EMBL" id="FNOB01000039">
    <property type="protein sequence ID" value="SDX89512.1"/>
    <property type="molecule type" value="Genomic_DNA"/>
</dbReference>
<dbReference type="Pfam" id="PF01381">
    <property type="entry name" value="HTH_3"/>
    <property type="match status" value="1"/>
</dbReference>
<dbReference type="PROSITE" id="PS50943">
    <property type="entry name" value="HTH_CROC1"/>
    <property type="match status" value="1"/>
</dbReference>
<keyword evidence="7" id="KW-1185">Reference proteome</keyword>
<reference evidence="5" key="3">
    <citation type="submission" date="2023-06" db="EMBL/GenBank/DDBJ databases">
        <authorList>
            <person name="Sun Q."/>
            <person name="Zhou Y."/>
        </authorList>
    </citation>
    <scope>NUCLEOTIDE SEQUENCE</scope>
    <source>
        <strain evidence="5">CGMCC 1.10859</strain>
    </source>
</reference>
<protein>
    <submittedName>
        <fullName evidence="5">XRE family transcriptional regulator</fullName>
    </submittedName>
</protein>
<proteinExistence type="predicted"/>
<evidence type="ECO:0000256" key="3">
    <source>
        <dbReference type="ARBA" id="ARBA00023163"/>
    </source>
</evidence>
<dbReference type="AlphaFoldDB" id="A0AAN5A1A7"/>
<evidence type="ECO:0000313" key="5">
    <source>
        <dbReference type="EMBL" id="GHE06285.1"/>
    </source>
</evidence>
<keyword evidence="2" id="KW-0238">DNA-binding</keyword>
<dbReference type="EMBL" id="BNAB01000036">
    <property type="protein sequence ID" value="GHE06285.1"/>
    <property type="molecule type" value="Genomic_DNA"/>
</dbReference>
<dbReference type="GO" id="GO:0003677">
    <property type="term" value="F:DNA binding"/>
    <property type="evidence" value="ECO:0007669"/>
    <property type="project" value="UniProtKB-KW"/>
</dbReference>
<dbReference type="Proteomes" id="UP000199541">
    <property type="component" value="Unassembled WGS sequence"/>
</dbReference>
<evidence type="ECO:0000259" key="4">
    <source>
        <dbReference type="PROSITE" id="PS50943"/>
    </source>
</evidence>
<reference evidence="6 7" key="2">
    <citation type="submission" date="2016-10" db="EMBL/GenBank/DDBJ databases">
        <authorList>
            <person name="Varghese N."/>
            <person name="Submissions S."/>
        </authorList>
    </citation>
    <scope>NUCLEOTIDE SEQUENCE [LARGE SCALE GENOMIC DNA]</scope>
    <source>
        <strain evidence="6 7">DSM 24802</strain>
    </source>
</reference>
<dbReference type="InterPro" id="IPR010982">
    <property type="entry name" value="Lambda_DNA-bd_dom_sf"/>
</dbReference>
<name>A0AAN5A1A7_9RHOB</name>
<dbReference type="SMART" id="SM00530">
    <property type="entry name" value="HTH_XRE"/>
    <property type="match status" value="1"/>
</dbReference>